<keyword evidence="3 6" id="KW-0238">DNA-binding</keyword>
<organism evidence="8 9">
    <name type="scientific">Daphnia pulex</name>
    <name type="common">Water flea</name>
    <dbReference type="NCBI Taxonomy" id="6669"/>
    <lineage>
        <taxon>Eukaryota</taxon>
        <taxon>Metazoa</taxon>
        <taxon>Ecdysozoa</taxon>
        <taxon>Arthropoda</taxon>
        <taxon>Crustacea</taxon>
        <taxon>Branchiopoda</taxon>
        <taxon>Diplostraca</taxon>
        <taxon>Cladocera</taxon>
        <taxon>Anomopoda</taxon>
        <taxon>Daphniidae</taxon>
        <taxon>Daphnia</taxon>
    </lineage>
</organism>
<dbReference type="SMART" id="SM00425">
    <property type="entry name" value="TBOX"/>
    <property type="match status" value="1"/>
</dbReference>
<reference evidence="8 9" key="1">
    <citation type="journal article" date="2011" name="Science">
        <title>The ecoresponsive genome of Daphnia pulex.</title>
        <authorList>
            <person name="Colbourne J.K."/>
            <person name="Pfrender M.E."/>
            <person name="Gilbert D."/>
            <person name="Thomas W.K."/>
            <person name="Tucker A."/>
            <person name="Oakley T.H."/>
            <person name="Tokishita S."/>
            <person name="Aerts A."/>
            <person name="Arnold G.J."/>
            <person name="Basu M.K."/>
            <person name="Bauer D.J."/>
            <person name="Caceres C.E."/>
            <person name="Carmel L."/>
            <person name="Casola C."/>
            <person name="Choi J.H."/>
            <person name="Detter J.C."/>
            <person name="Dong Q."/>
            <person name="Dusheyko S."/>
            <person name="Eads B.D."/>
            <person name="Frohlich T."/>
            <person name="Geiler-Samerotte K.A."/>
            <person name="Gerlach D."/>
            <person name="Hatcher P."/>
            <person name="Jogdeo S."/>
            <person name="Krijgsveld J."/>
            <person name="Kriventseva E.V."/>
            <person name="Kultz D."/>
            <person name="Laforsch C."/>
            <person name="Lindquist E."/>
            <person name="Lopez J."/>
            <person name="Manak J.R."/>
            <person name="Muller J."/>
            <person name="Pangilinan J."/>
            <person name="Patwardhan R.P."/>
            <person name="Pitluck S."/>
            <person name="Pritham E.J."/>
            <person name="Rechtsteiner A."/>
            <person name="Rho M."/>
            <person name="Rogozin I.B."/>
            <person name="Sakarya O."/>
            <person name="Salamov A."/>
            <person name="Schaack S."/>
            <person name="Shapiro H."/>
            <person name="Shiga Y."/>
            <person name="Skalitzky C."/>
            <person name="Smith Z."/>
            <person name="Souvorov A."/>
            <person name="Sung W."/>
            <person name="Tang Z."/>
            <person name="Tsuchiya D."/>
            <person name="Tu H."/>
            <person name="Vos H."/>
            <person name="Wang M."/>
            <person name="Wolf Y.I."/>
            <person name="Yamagata H."/>
            <person name="Yamada T."/>
            <person name="Ye Y."/>
            <person name="Shaw J.R."/>
            <person name="Andrews J."/>
            <person name="Crease T.J."/>
            <person name="Tang H."/>
            <person name="Lucas S.M."/>
            <person name="Robertson H.M."/>
            <person name="Bork P."/>
            <person name="Koonin E.V."/>
            <person name="Zdobnov E.M."/>
            <person name="Grigoriev I.V."/>
            <person name="Lynch M."/>
            <person name="Boore J.L."/>
        </authorList>
    </citation>
    <scope>NUCLEOTIDE SEQUENCE [LARGE SCALE GENOMIC DNA]</scope>
</reference>
<comment type="caution">
    <text evidence="6">Lacks conserved residue(s) required for the propagation of feature annotation.</text>
</comment>
<dbReference type="CDD" id="cd20682">
    <property type="entry name" value="T-box-like"/>
    <property type="match status" value="1"/>
</dbReference>
<keyword evidence="2" id="KW-0805">Transcription regulation</keyword>
<dbReference type="Pfam" id="PF00907">
    <property type="entry name" value="T-box"/>
    <property type="match status" value="1"/>
</dbReference>
<dbReference type="GO" id="GO:0001708">
    <property type="term" value="P:cell fate specification"/>
    <property type="evidence" value="ECO:0000318"/>
    <property type="project" value="GO_Central"/>
</dbReference>
<dbReference type="InterPro" id="IPR046360">
    <property type="entry name" value="T-box_DNA-bd"/>
</dbReference>
<sequence>MSSGDLSVRARAFSVSSLIGSTHHSDDESSRNTDATKLQSFAYCPPTNKTDGEPTSIQNAAADLLCRELWLEFHALGTEMIITKAGRRMFPSLKVRLSGLEDDVLYIVYVDMETVDDKRHRYIYQSSKWVPGGPGDVPHQERHFLHPDGPQLGKFWNKQSCVAFDKLKLTNSRKPSQRDQIPLHSMHRYQPTLYIQPIPNDCREALSNCSEWWKTFCWKSSSAASFTFPETQFITVTAYQNQQITRLKIASNPFAKGFRDSNREPR</sequence>
<evidence type="ECO:0000313" key="9">
    <source>
        <dbReference type="Proteomes" id="UP000000305"/>
    </source>
</evidence>
<dbReference type="GO" id="GO:0006357">
    <property type="term" value="P:regulation of transcription by RNA polymerase II"/>
    <property type="evidence" value="ECO:0000318"/>
    <property type="project" value="GO_Central"/>
</dbReference>
<gene>
    <name evidence="8" type="ORF">DAPPUDRAFT_50257</name>
</gene>
<dbReference type="PhylomeDB" id="E9GGQ8"/>
<dbReference type="PROSITE" id="PS01283">
    <property type="entry name" value="TBOX_1"/>
    <property type="match status" value="1"/>
</dbReference>
<dbReference type="PRINTS" id="PR00937">
    <property type="entry name" value="TBOX"/>
</dbReference>
<dbReference type="InterPro" id="IPR001699">
    <property type="entry name" value="TF_T-box"/>
</dbReference>
<name>E9GGQ8_DAPPU</name>
<evidence type="ECO:0000256" key="4">
    <source>
        <dbReference type="ARBA" id="ARBA00023163"/>
    </source>
</evidence>
<dbReference type="KEGG" id="dpx:DAPPUDRAFT_50257"/>
<dbReference type="PANTHER" id="PTHR11267">
    <property type="entry name" value="T-BOX PROTEIN-RELATED"/>
    <property type="match status" value="1"/>
</dbReference>
<comment type="subcellular location">
    <subcellularLocation>
        <location evidence="1 6">Nucleus</location>
    </subcellularLocation>
</comment>
<evidence type="ECO:0000259" key="7">
    <source>
        <dbReference type="PROSITE" id="PS50252"/>
    </source>
</evidence>
<dbReference type="PANTHER" id="PTHR11267:SF207">
    <property type="entry name" value="OVER COMPENSATING MALES, ISOFORM A"/>
    <property type="match status" value="1"/>
</dbReference>
<evidence type="ECO:0000313" key="8">
    <source>
        <dbReference type="EMBL" id="EFX81442.1"/>
    </source>
</evidence>
<dbReference type="EMBL" id="GL732543">
    <property type="protein sequence ID" value="EFX81442.1"/>
    <property type="molecule type" value="Genomic_DNA"/>
</dbReference>
<dbReference type="OMA" id="ESECHCS"/>
<evidence type="ECO:0000256" key="3">
    <source>
        <dbReference type="ARBA" id="ARBA00023125"/>
    </source>
</evidence>
<dbReference type="InterPro" id="IPR036960">
    <property type="entry name" value="T-box_sf"/>
</dbReference>
<feature type="domain" description="T-box" evidence="7">
    <location>
        <begin position="64"/>
        <end position="260"/>
    </location>
</feature>
<dbReference type="OrthoDB" id="7442607at2759"/>
<dbReference type="GO" id="GO:0005634">
    <property type="term" value="C:nucleus"/>
    <property type="evidence" value="ECO:0000318"/>
    <property type="project" value="GO_Central"/>
</dbReference>
<keyword evidence="5 6" id="KW-0539">Nucleus</keyword>
<proteinExistence type="predicted"/>
<dbReference type="AlphaFoldDB" id="E9GGQ8"/>
<dbReference type="InterPro" id="IPR018186">
    <property type="entry name" value="TF_T-box_CS"/>
</dbReference>
<dbReference type="HOGENOM" id="CLU_014430_7_1_1"/>
<dbReference type="FunFam" id="2.60.40.820:FF:000021">
    <property type="entry name" value="T-box transcription factor Ci-Tbx15/18/22"/>
    <property type="match status" value="1"/>
</dbReference>
<protein>
    <recommendedName>
        <fullName evidence="7">T-box domain-containing protein</fullName>
    </recommendedName>
</protein>
<evidence type="ECO:0000256" key="1">
    <source>
        <dbReference type="ARBA" id="ARBA00004123"/>
    </source>
</evidence>
<dbReference type="Gene3D" id="2.60.40.820">
    <property type="entry name" value="Transcription factor, T-box"/>
    <property type="match status" value="1"/>
</dbReference>
<evidence type="ECO:0000256" key="2">
    <source>
        <dbReference type="ARBA" id="ARBA00023015"/>
    </source>
</evidence>
<dbReference type="SUPFAM" id="SSF49417">
    <property type="entry name" value="p53-like transcription factors"/>
    <property type="match status" value="1"/>
</dbReference>
<dbReference type="GO" id="GO:0000981">
    <property type="term" value="F:DNA-binding transcription factor activity, RNA polymerase II-specific"/>
    <property type="evidence" value="ECO:0000318"/>
    <property type="project" value="GO_Central"/>
</dbReference>
<evidence type="ECO:0000256" key="6">
    <source>
        <dbReference type="PROSITE-ProRule" id="PRU00201"/>
    </source>
</evidence>
<dbReference type="GO" id="GO:0045893">
    <property type="term" value="P:positive regulation of DNA-templated transcription"/>
    <property type="evidence" value="ECO:0007669"/>
    <property type="project" value="InterPro"/>
</dbReference>
<dbReference type="PROSITE" id="PS50252">
    <property type="entry name" value="TBOX_3"/>
    <property type="match status" value="1"/>
</dbReference>
<evidence type="ECO:0000256" key="5">
    <source>
        <dbReference type="ARBA" id="ARBA00023242"/>
    </source>
</evidence>
<dbReference type="eggNOG" id="KOG3586">
    <property type="taxonomic scope" value="Eukaryota"/>
</dbReference>
<dbReference type="Proteomes" id="UP000000305">
    <property type="component" value="Unassembled WGS sequence"/>
</dbReference>
<dbReference type="GO" id="GO:0000978">
    <property type="term" value="F:RNA polymerase II cis-regulatory region sequence-specific DNA binding"/>
    <property type="evidence" value="ECO:0000318"/>
    <property type="project" value="GO_Central"/>
</dbReference>
<keyword evidence="4" id="KW-0804">Transcription</keyword>
<accession>E9GGQ8</accession>
<keyword evidence="9" id="KW-1185">Reference proteome</keyword>
<dbReference type="GO" id="GO:0000785">
    <property type="term" value="C:chromatin"/>
    <property type="evidence" value="ECO:0000318"/>
    <property type="project" value="GO_Central"/>
</dbReference>
<dbReference type="InParanoid" id="E9GGQ8"/>
<dbReference type="InterPro" id="IPR008967">
    <property type="entry name" value="p53-like_TF_DNA-bd_sf"/>
</dbReference>